<dbReference type="InterPro" id="IPR039421">
    <property type="entry name" value="Type_1_exporter"/>
</dbReference>
<gene>
    <name evidence="9" type="ORF">ACFO0C_29080</name>
</gene>
<evidence type="ECO:0000256" key="7">
    <source>
        <dbReference type="SAM" id="Phobius"/>
    </source>
</evidence>
<dbReference type="SUPFAM" id="SSF90123">
    <property type="entry name" value="ABC transporter transmembrane region"/>
    <property type="match status" value="1"/>
</dbReference>
<sequence>MRRLIADRLSIVRLTRHGGAGPVTVLVAINLVLGVLPVAFVLATARLLGLVPDAVQDGLASPAYDALVTAFVVAAATFAGQQILAPVAAAVGTLVARNVDGHVFDLLMAASLGSPGIALLEDQEALDDLRQAVGGLEVAYQSPGEACAGQIALIARYVQLGGYVAVVGVAASWPAAAGLLGAVLLFRYGQRGGLRKFGDVRMNLWDAEREMDYFRELSLRPAAGKELRVFGLTGWLSDRYRATFLAWMRPLWEARRRIYLWPFVWFALCGLAATMIIFALIGQTVSRGLTLTAFAIVVQSTLAALRLGEFYPEADVQTAIGMLGHDGVRKFADRVRDETAVPPHVPVAEVPARVGSIRFEQVTFGYPGTGRPVLDGLDLTLPAGRCTAIVGLNGAGKTTLVKLLARLYEPDSGQVSVDGVDVRSYPVDGWRQRIAVIFQSFARFEVSAADNIGYGAAHRLDDRAGVEQSAEQAGIAAALRDLPAGFDTPLGRNLTGGADLSGGQWQRVALARALFALRHGASVVVLDEPTAALDVRAEARFFDEFTGLTRGVTTLLISHRFCTVRRADHIVVLADGRVSEQGSHEELMALDGRYATLFRLQADRFAGDEPDLKGALA</sequence>
<evidence type="ECO:0000256" key="2">
    <source>
        <dbReference type="ARBA" id="ARBA00022692"/>
    </source>
</evidence>
<organism evidence="9 10">
    <name type="scientific">Actinoplanes subglobosus</name>
    <dbReference type="NCBI Taxonomy" id="1547892"/>
    <lineage>
        <taxon>Bacteria</taxon>
        <taxon>Bacillati</taxon>
        <taxon>Actinomycetota</taxon>
        <taxon>Actinomycetes</taxon>
        <taxon>Micromonosporales</taxon>
        <taxon>Micromonosporaceae</taxon>
        <taxon>Actinoplanes</taxon>
    </lineage>
</organism>
<evidence type="ECO:0000313" key="9">
    <source>
        <dbReference type="EMBL" id="MFC4069005.1"/>
    </source>
</evidence>
<dbReference type="Gene3D" id="3.40.50.300">
    <property type="entry name" value="P-loop containing nucleotide triphosphate hydrolases"/>
    <property type="match status" value="1"/>
</dbReference>
<dbReference type="RefSeq" id="WP_378069883.1">
    <property type="nucleotide sequence ID" value="NZ_JBHSBL010000019.1"/>
</dbReference>
<keyword evidence="6 7" id="KW-0472">Membrane</keyword>
<keyword evidence="3" id="KW-0547">Nucleotide-binding</keyword>
<dbReference type="PANTHER" id="PTHR24221">
    <property type="entry name" value="ATP-BINDING CASSETTE SUB-FAMILY B"/>
    <property type="match status" value="1"/>
</dbReference>
<evidence type="ECO:0000256" key="1">
    <source>
        <dbReference type="ARBA" id="ARBA00004651"/>
    </source>
</evidence>
<feature type="transmembrane region" description="Helical" evidence="7">
    <location>
        <begin position="163"/>
        <end position="186"/>
    </location>
</feature>
<keyword evidence="5 7" id="KW-1133">Transmembrane helix</keyword>
<comment type="subcellular location">
    <subcellularLocation>
        <location evidence="1">Cell membrane</location>
        <topology evidence="1">Multi-pass membrane protein</topology>
    </subcellularLocation>
</comment>
<dbReference type="Pfam" id="PF00005">
    <property type="entry name" value="ABC_tran"/>
    <property type="match status" value="1"/>
</dbReference>
<dbReference type="SUPFAM" id="SSF52540">
    <property type="entry name" value="P-loop containing nucleoside triphosphate hydrolases"/>
    <property type="match status" value="1"/>
</dbReference>
<evidence type="ECO:0000313" key="10">
    <source>
        <dbReference type="Proteomes" id="UP001595867"/>
    </source>
</evidence>
<evidence type="ECO:0000259" key="8">
    <source>
        <dbReference type="PROSITE" id="PS50893"/>
    </source>
</evidence>
<dbReference type="Proteomes" id="UP001595867">
    <property type="component" value="Unassembled WGS sequence"/>
</dbReference>
<dbReference type="GO" id="GO:0005524">
    <property type="term" value="F:ATP binding"/>
    <property type="evidence" value="ECO:0007669"/>
    <property type="project" value="UniProtKB-KW"/>
</dbReference>
<evidence type="ECO:0000256" key="4">
    <source>
        <dbReference type="ARBA" id="ARBA00022840"/>
    </source>
</evidence>
<keyword evidence="4 9" id="KW-0067">ATP-binding</keyword>
<proteinExistence type="predicted"/>
<reference evidence="10" key="1">
    <citation type="journal article" date="2019" name="Int. J. Syst. Evol. Microbiol.">
        <title>The Global Catalogue of Microorganisms (GCM) 10K type strain sequencing project: providing services to taxonomists for standard genome sequencing and annotation.</title>
        <authorList>
            <consortium name="The Broad Institute Genomics Platform"/>
            <consortium name="The Broad Institute Genome Sequencing Center for Infectious Disease"/>
            <person name="Wu L."/>
            <person name="Ma J."/>
        </authorList>
    </citation>
    <scope>NUCLEOTIDE SEQUENCE [LARGE SCALE GENOMIC DNA]</scope>
    <source>
        <strain evidence="10">TBRC 5832</strain>
    </source>
</reference>
<dbReference type="InterPro" id="IPR003439">
    <property type="entry name" value="ABC_transporter-like_ATP-bd"/>
</dbReference>
<evidence type="ECO:0000256" key="6">
    <source>
        <dbReference type="ARBA" id="ARBA00023136"/>
    </source>
</evidence>
<feature type="transmembrane region" description="Helical" evidence="7">
    <location>
        <begin position="21"/>
        <end position="48"/>
    </location>
</feature>
<comment type="caution">
    <text evidence="9">The sequence shown here is derived from an EMBL/GenBank/DDBJ whole genome shotgun (WGS) entry which is preliminary data.</text>
</comment>
<dbReference type="EMBL" id="JBHSBL010000019">
    <property type="protein sequence ID" value="MFC4069005.1"/>
    <property type="molecule type" value="Genomic_DNA"/>
</dbReference>
<evidence type="ECO:0000256" key="3">
    <source>
        <dbReference type="ARBA" id="ARBA00022741"/>
    </source>
</evidence>
<dbReference type="InterPro" id="IPR036640">
    <property type="entry name" value="ABC1_TM_sf"/>
</dbReference>
<feature type="domain" description="ABC transporter" evidence="8">
    <location>
        <begin position="357"/>
        <end position="600"/>
    </location>
</feature>
<keyword evidence="2 7" id="KW-0812">Transmembrane</keyword>
<dbReference type="PROSITE" id="PS50893">
    <property type="entry name" value="ABC_TRANSPORTER_2"/>
    <property type="match status" value="1"/>
</dbReference>
<protein>
    <submittedName>
        <fullName evidence="9">ABC transporter ATP-binding protein</fullName>
    </submittedName>
</protein>
<dbReference type="SMART" id="SM00382">
    <property type="entry name" value="AAA"/>
    <property type="match status" value="1"/>
</dbReference>
<keyword evidence="10" id="KW-1185">Reference proteome</keyword>
<evidence type="ECO:0000256" key="5">
    <source>
        <dbReference type="ARBA" id="ARBA00022989"/>
    </source>
</evidence>
<dbReference type="InterPro" id="IPR027417">
    <property type="entry name" value="P-loop_NTPase"/>
</dbReference>
<dbReference type="PROSITE" id="PS00211">
    <property type="entry name" value="ABC_TRANSPORTER_1"/>
    <property type="match status" value="1"/>
</dbReference>
<accession>A0ABV8IYV5</accession>
<name>A0ABV8IYV5_9ACTN</name>
<dbReference type="PANTHER" id="PTHR24221:SF654">
    <property type="entry name" value="ATP-BINDING CASSETTE SUB-FAMILY B MEMBER 6"/>
    <property type="match status" value="1"/>
</dbReference>
<dbReference type="InterPro" id="IPR003593">
    <property type="entry name" value="AAA+_ATPase"/>
</dbReference>
<feature type="transmembrane region" description="Helical" evidence="7">
    <location>
        <begin position="258"/>
        <end position="282"/>
    </location>
</feature>
<dbReference type="InterPro" id="IPR017871">
    <property type="entry name" value="ABC_transporter-like_CS"/>
</dbReference>